<dbReference type="InterPro" id="IPR001752">
    <property type="entry name" value="Kinesin_motor_dom"/>
</dbReference>
<evidence type="ECO:0000256" key="7">
    <source>
        <dbReference type="RuleBase" id="RU000394"/>
    </source>
</evidence>
<evidence type="ECO:0000256" key="2">
    <source>
        <dbReference type="ARBA" id="ARBA00022490"/>
    </source>
</evidence>
<evidence type="ECO:0000256" key="6">
    <source>
        <dbReference type="PROSITE-ProRule" id="PRU00283"/>
    </source>
</evidence>
<keyword evidence="2" id="KW-0963">Cytoplasm</keyword>
<organism evidence="10 11">
    <name type="scientific">Tritrichomonas musculus</name>
    <dbReference type="NCBI Taxonomy" id="1915356"/>
    <lineage>
        <taxon>Eukaryota</taxon>
        <taxon>Metamonada</taxon>
        <taxon>Parabasalia</taxon>
        <taxon>Tritrichomonadida</taxon>
        <taxon>Tritrichomonadidae</taxon>
        <taxon>Tritrichomonas</taxon>
    </lineage>
</organism>
<dbReference type="PROSITE" id="PS50067">
    <property type="entry name" value="KINESIN_MOTOR_2"/>
    <property type="match status" value="1"/>
</dbReference>
<keyword evidence="6 7" id="KW-0505">Motor protein</keyword>
<name>A0ABR2K3W5_9EUKA</name>
<dbReference type="Proteomes" id="UP001470230">
    <property type="component" value="Unassembled WGS sequence"/>
</dbReference>
<dbReference type="Gene3D" id="3.40.850.10">
    <property type="entry name" value="Kinesin motor domain"/>
    <property type="match status" value="1"/>
</dbReference>
<feature type="domain" description="Kinesin motor" evidence="9">
    <location>
        <begin position="6"/>
        <end position="331"/>
    </location>
</feature>
<evidence type="ECO:0000256" key="5">
    <source>
        <dbReference type="ARBA" id="ARBA00023054"/>
    </source>
</evidence>
<keyword evidence="5 8" id="KW-0175">Coiled coil</keyword>
<dbReference type="EMBL" id="JAPFFF010000007">
    <property type="protein sequence ID" value="KAK8885817.1"/>
    <property type="molecule type" value="Genomic_DNA"/>
</dbReference>
<evidence type="ECO:0000256" key="1">
    <source>
        <dbReference type="ARBA" id="ARBA00004496"/>
    </source>
</evidence>
<evidence type="ECO:0000256" key="4">
    <source>
        <dbReference type="ARBA" id="ARBA00022840"/>
    </source>
</evidence>
<dbReference type="SUPFAM" id="SSF52540">
    <property type="entry name" value="P-loop containing nucleoside triphosphate hydrolases"/>
    <property type="match status" value="1"/>
</dbReference>
<dbReference type="CDD" id="cd00106">
    <property type="entry name" value="KISc"/>
    <property type="match status" value="1"/>
</dbReference>
<gene>
    <name evidence="10" type="ORF">M9Y10_041271</name>
</gene>
<dbReference type="PROSITE" id="PS00411">
    <property type="entry name" value="KINESIN_MOTOR_1"/>
    <property type="match status" value="1"/>
</dbReference>
<evidence type="ECO:0000259" key="9">
    <source>
        <dbReference type="PROSITE" id="PS50067"/>
    </source>
</evidence>
<dbReference type="Pfam" id="PF00225">
    <property type="entry name" value="Kinesin"/>
    <property type="match status" value="1"/>
</dbReference>
<comment type="caution">
    <text evidence="10">The sequence shown here is derived from an EMBL/GenBank/DDBJ whole genome shotgun (WGS) entry which is preliminary data.</text>
</comment>
<dbReference type="PRINTS" id="PR00380">
    <property type="entry name" value="KINESINHEAVY"/>
</dbReference>
<reference evidence="10 11" key="1">
    <citation type="submission" date="2024-04" db="EMBL/GenBank/DDBJ databases">
        <title>Tritrichomonas musculus Genome.</title>
        <authorList>
            <person name="Alves-Ferreira E."/>
            <person name="Grigg M."/>
            <person name="Lorenzi H."/>
            <person name="Galac M."/>
        </authorList>
    </citation>
    <scope>NUCLEOTIDE SEQUENCE [LARGE SCALE GENOMIC DNA]</scope>
    <source>
        <strain evidence="10 11">EAF2021</strain>
    </source>
</reference>
<dbReference type="InterPro" id="IPR036961">
    <property type="entry name" value="Kinesin_motor_dom_sf"/>
</dbReference>
<evidence type="ECO:0000313" key="11">
    <source>
        <dbReference type="Proteomes" id="UP001470230"/>
    </source>
</evidence>
<evidence type="ECO:0000313" key="10">
    <source>
        <dbReference type="EMBL" id="KAK8885817.1"/>
    </source>
</evidence>
<proteinExistence type="inferred from homology"/>
<keyword evidence="7" id="KW-0493">Microtubule</keyword>
<feature type="binding site" evidence="6">
    <location>
        <begin position="88"/>
        <end position="95"/>
    </location>
    <ligand>
        <name>ATP</name>
        <dbReference type="ChEBI" id="CHEBI:30616"/>
    </ligand>
</feature>
<dbReference type="InterPro" id="IPR027417">
    <property type="entry name" value="P-loop_NTPase"/>
</dbReference>
<dbReference type="PANTHER" id="PTHR47969">
    <property type="entry name" value="CHROMOSOME-ASSOCIATED KINESIN KIF4A-RELATED"/>
    <property type="match status" value="1"/>
</dbReference>
<evidence type="ECO:0000256" key="3">
    <source>
        <dbReference type="ARBA" id="ARBA00022741"/>
    </source>
</evidence>
<dbReference type="InterPro" id="IPR027640">
    <property type="entry name" value="Kinesin-like_fam"/>
</dbReference>
<comment type="similarity">
    <text evidence="6 7">Belongs to the TRAFAC class myosin-kinesin ATPase superfamily. Kinesin family.</text>
</comment>
<comment type="subcellular location">
    <subcellularLocation>
        <location evidence="1">Cytoplasm</location>
    </subcellularLocation>
</comment>
<keyword evidence="3 6" id="KW-0547">Nucleotide-binding</keyword>
<dbReference type="PANTHER" id="PTHR47969:SF15">
    <property type="entry name" value="CHROMOSOME-ASSOCIATED KINESIN KIF4A-RELATED"/>
    <property type="match status" value="1"/>
</dbReference>
<sequence length="536" mass="61723">MSQRERIKVAVRVRPLLKIKTEINTEDILKVDQNAASVLAQKGSITQQYTYDYAFPQDCTQLEIYEQSAKEIIDSFLEGYNGTIFAYGQTGSGKTYTMYGIGDGPIRGILPRSISQIFDFVNEHKSDTIFNITTSYVQLYEDQILDLLNNDLKNAPKIILREDRTHSFRMENNIVYPVKSIDEMKYILTEGSKNRKVRKTSMNVSSTRAHTILTIWIKQQKQDKKIFSRLNLVDLAGSESIKKAETEGEGVIETAAINSSLLVLGTCISALTSTQNKMQIIPYRESSLTKILKDSLGGNARTLMIATLSPSSYNLNETLNTMWYAQRAKLIKNKAIINMDPKDSLIAKYKSEVQSLQNQISKQRKALESNDVCEKMISSQKSDEQILRFQISKIKDERKSLKHRIKVEEDQLEKELYHHGMLLKMSDSNYQYDIIDDSNIDDGEFIDNTNDNYINESQNDEYYLELKNKKDQLKHIKKKIKEKKSAMKKTIEQMNDIGKKLKEIVKSNISKEELSNIYRSSFFDVETQQWKLKSDK</sequence>
<evidence type="ECO:0000256" key="8">
    <source>
        <dbReference type="SAM" id="Coils"/>
    </source>
</evidence>
<feature type="coiled-coil region" evidence="8">
    <location>
        <begin position="459"/>
        <end position="497"/>
    </location>
</feature>
<protein>
    <recommendedName>
        <fullName evidence="7">Kinesin-like protein</fullName>
    </recommendedName>
</protein>
<accession>A0ABR2K3W5</accession>
<keyword evidence="4 6" id="KW-0067">ATP-binding</keyword>
<keyword evidence="11" id="KW-1185">Reference proteome</keyword>
<dbReference type="SMART" id="SM00129">
    <property type="entry name" value="KISc"/>
    <property type="match status" value="1"/>
</dbReference>
<dbReference type="InterPro" id="IPR019821">
    <property type="entry name" value="Kinesin_motor_CS"/>
</dbReference>